<name>A0A9P1N1U3_9PELO</name>
<sequence>MDDKRLIEFIAFNSRLDDEMKIAQEECESITRFFQEPRHIEQIRGTLEDDENDKKSWKNHGKERMKTVSVAIILCLHIGIDPPETPPRTDPCARKLAWVDPHQCGSGKASQKIAGALRTNYERWQPRAKYKIACDPPLDDVRKITTNLRRVSGGDRILFHYNGHGVPRPTDNGEIWVFNKSFTQYIPLSIYDLQGWIEAPAVYVWECHSAETIIKSFQRFANDHESTWQQSFDTWQENNKDLPIISSRMSEAEKASRTGFPEPYPGGLQDCIHLAACRAGEFLPMSDPNLPADLFTSCLTTPVQTAILWYLIKTGKRKSFPENVLDLIPGQLGERRTVLGELNWIFTAITDTIAFTSIDREVFQRLFRQDLLLASLFRSFLLAQRVMSDSDVLPVSWPHIKNTSQHELWSCWDSTLDMVIDYVWELIYIRNTAAVINAGREILLRSEFFPFLTLIDFGAYVDTNDNASNRFFVEQLMAFELWLDYGIDKGKPPLQLPVVLQVLLSQTHRVRALKLLARFLDFGRWAVGYSLSVGIFPYVLRLLQSNTREMRPWLAFIWAKILAVDPTCQIELFKENGDDSGGAGIAGPSPQPKSQPQSQSATPPQPPQKYMQAAVILPGETVPQQSQQQNQQQQQQIQQQQKKSSTQNNQNQNQNQNQAQVQSSRDQKSGKKKEGQLRYVYFTTILNDPDTSPKQKIVPAFVLAMLTHNNYKKAQEHLTEKDFVNLCTELLFDAEASKCRLLKLWLLIGLGRLWSDHDAARWQAVRLVSYDKVVQELEDTAPEVRAAAVFALGSLLKNSSQLNEHAAAIDEHLVDELCNRCVFDGSVIVREELIVALQWFVFDFERRFVKLLYELITPCKITIPHRDDSNEKEEGYDISSKMVSKGKKRELGDPHDSSINRKRISTSVFHNALEEDVINDAEGNVTTIAHVAGTIERDSEDLEFRKRALAQIKHLEAKTFNEPFARTWLALLRLSLDPVEGVARMAQRIVLHVEAGIHEMEMSLQNKLSQLNQKIAIGHSARKTSRVTVSSPIPPQQSSSSQQKTAGGMSELAATIQKNLMEEKLRDKERENRVTFMVGSPAVNDGNVFGAANSHSILSPTISPSNTSKSSEKPINVPAKVDFTITNSNLDETSTESRSEIINRRDFTDVLSKSFTPKRNTQWNKNFSKQEDSKTLRKVIENPIVSTQFVQWCSRIFVEPILPLLEDPNQNEILNDDSILTKTSLTDWALHALEGMRQSADIETANFQSTKYDTCLWRVGLTHSIHSLVTSKLRRCMYASDGRTVTIIRQDVDNRAFRKFDLTGSNPFNQENVSQLILINEMSREMLLTCSRNGIVRIWDPCFTPWSEEYEKLPEMLSASFPLSDQMKLSDETNRCLFDWNQKTGRVFCTGPKSIRVWDAHYEKNVQDIGYGWVTNSAGTKKSGKNGRNDRNWVPTAISVETEGNGNLVAIGNSDGFINVIDMRTPKRPILQAKPPSTSYAPSIMSLTLRKREMENDVLFAGNRDGLIAKWDVRMFEEPTATIETPWPTGSHSQMFVHNDSHLMASASGSKLLLYDMTSCRQIANILPNQPVFEPNSNFSSLESNVSPTQQSIQRNQSAFGFLRLDNSRRSSSHQQIEQRREREMRNITVEPPHVTALTMHQMRSMTVVGYDDNSVCVYGSQKPGLSANYENSKV</sequence>
<keyword evidence="1" id="KW-0853">WD repeat</keyword>
<dbReference type="GO" id="GO:0005737">
    <property type="term" value="C:cytoplasm"/>
    <property type="evidence" value="ECO:0007669"/>
    <property type="project" value="TreeGrafter"/>
</dbReference>
<feature type="region of interest" description="Disordered" evidence="3">
    <location>
        <begin position="621"/>
        <end position="673"/>
    </location>
</feature>
<dbReference type="Gene3D" id="2.130.10.10">
    <property type="entry name" value="YVTN repeat-like/Quinoprotein amine dehydrogenase"/>
    <property type="match status" value="1"/>
</dbReference>
<comment type="caution">
    <text evidence="5">The sequence shown here is derived from an EMBL/GenBank/DDBJ whole genome shotgun (WGS) entry which is preliminary data.</text>
</comment>
<reference evidence="5" key="1">
    <citation type="submission" date="2022-11" db="EMBL/GenBank/DDBJ databases">
        <authorList>
            <person name="Kikuchi T."/>
        </authorList>
    </citation>
    <scope>NUCLEOTIDE SEQUENCE</scope>
    <source>
        <strain evidence="5">PS1010</strain>
    </source>
</reference>
<dbReference type="InterPro" id="IPR029347">
    <property type="entry name" value="Raptor_N"/>
</dbReference>
<dbReference type="PRINTS" id="PR01547">
    <property type="entry name" value="YEAST176DUF"/>
</dbReference>
<dbReference type="PANTHER" id="PTHR12848:SF16">
    <property type="entry name" value="REGULATORY-ASSOCIATED PROTEIN OF MTOR"/>
    <property type="match status" value="1"/>
</dbReference>
<keyword evidence="2" id="KW-0677">Repeat</keyword>
<evidence type="ECO:0000256" key="3">
    <source>
        <dbReference type="SAM" id="MobiDB-lite"/>
    </source>
</evidence>
<dbReference type="GO" id="GO:0030674">
    <property type="term" value="F:protein-macromolecule adaptor activity"/>
    <property type="evidence" value="ECO:0007669"/>
    <property type="project" value="TreeGrafter"/>
</dbReference>
<dbReference type="Pfam" id="PF14538">
    <property type="entry name" value="Raptor_N"/>
    <property type="match status" value="1"/>
</dbReference>
<dbReference type="OrthoDB" id="10262360at2759"/>
<dbReference type="InterPro" id="IPR011989">
    <property type="entry name" value="ARM-like"/>
</dbReference>
<dbReference type="GO" id="GO:0030307">
    <property type="term" value="P:positive regulation of cell growth"/>
    <property type="evidence" value="ECO:0007669"/>
    <property type="project" value="TreeGrafter"/>
</dbReference>
<evidence type="ECO:0000313" key="5">
    <source>
        <dbReference type="EMBL" id="CAI5448330.1"/>
    </source>
</evidence>
<dbReference type="InterPro" id="IPR015943">
    <property type="entry name" value="WD40/YVTN_repeat-like_dom_sf"/>
</dbReference>
<evidence type="ECO:0000259" key="4">
    <source>
        <dbReference type="SMART" id="SM01302"/>
    </source>
</evidence>
<dbReference type="PANTHER" id="PTHR12848">
    <property type="entry name" value="REGULATORY-ASSOCIATED PROTEIN OF MTOR"/>
    <property type="match status" value="1"/>
</dbReference>
<feature type="domain" description="Raptor N-terminal CASPase-like" evidence="4">
    <location>
        <begin position="64"/>
        <end position="218"/>
    </location>
</feature>
<dbReference type="SUPFAM" id="SSF50978">
    <property type="entry name" value="WD40 repeat-like"/>
    <property type="match status" value="1"/>
</dbReference>
<evidence type="ECO:0000256" key="1">
    <source>
        <dbReference type="ARBA" id="ARBA00022574"/>
    </source>
</evidence>
<feature type="region of interest" description="Disordered" evidence="3">
    <location>
        <begin position="867"/>
        <end position="896"/>
    </location>
</feature>
<evidence type="ECO:0000256" key="2">
    <source>
        <dbReference type="ARBA" id="ARBA00022737"/>
    </source>
</evidence>
<dbReference type="EMBL" id="CANHGI010000004">
    <property type="protein sequence ID" value="CAI5448330.1"/>
    <property type="molecule type" value="Genomic_DNA"/>
</dbReference>
<dbReference type="SUPFAM" id="SSF48371">
    <property type="entry name" value="ARM repeat"/>
    <property type="match status" value="1"/>
</dbReference>
<proteinExistence type="predicted"/>
<dbReference type="GO" id="GO:0010506">
    <property type="term" value="P:regulation of autophagy"/>
    <property type="evidence" value="ECO:0007669"/>
    <property type="project" value="TreeGrafter"/>
</dbReference>
<dbReference type="GO" id="GO:0031931">
    <property type="term" value="C:TORC1 complex"/>
    <property type="evidence" value="ECO:0007669"/>
    <property type="project" value="InterPro"/>
</dbReference>
<accession>A0A9P1N1U3</accession>
<dbReference type="GO" id="GO:0071230">
    <property type="term" value="P:cellular response to amino acid stimulus"/>
    <property type="evidence" value="ECO:0007669"/>
    <property type="project" value="TreeGrafter"/>
</dbReference>
<dbReference type="Proteomes" id="UP001152747">
    <property type="component" value="Unassembled WGS sequence"/>
</dbReference>
<dbReference type="GO" id="GO:0038202">
    <property type="term" value="P:TORC1 signaling"/>
    <property type="evidence" value="ECO:0007669"/>
    <property type="project" value="TreeGrafter"/>
</dbReference>
<feature type="compositionally biased region" description="Low complexity" evidence="3">
    <location>
        <begin position="624"/>
        <end position="664"/>
    </location>
</feature>
<gene>
    <name evidence="5" type="ORF">CAMP_LOCUS10967</name>
</gene>
<dbReference type="SMART" id="SM01302">
    <property type="entry name" value="Raptor_N"/>
    <property type="match status" value="1"/>
</dbReference>
<dbReference type="InterPro" id="IPR036322">
    <property type="entry name" value="WD40_repeat_dom_sf"/>
</dbReference>
<keyword evidence="6" id="KW-1185">Reference proteome</keyword>
<dbReference type="InterPro" id="IPR016024">
    <property type="entry name" value="ARM-type_fold"/>
</dbReference>
<protein>
    <recommendedName>
        <fullName evidence="4">Raptor N-terminal CASPase-like domain-containing protein</fullName>
    </recommendedName>
</protein>
<dbReference type="Gene3D" id="1.25.10.10">
    <property type="entry name" value="Leucine-rich Repeat Variant"/>
    <property type="match status" value="1"/>
</dbReference>
<feature type="region of interest" description="Disordered" evidence="3">
    <location>
        <begin position="573"/>
        <end position="608"/>
    </location>
</feature>
<feature type="compositionally biased region" description="Low complexity" evidence="3">
    <location>
        <begin position="592"/>
        <end position="602"/>
    </location>
</feature>
<dbReference type="GO" id="GO:0009267">
    <property type="term" value="P:cellular response to starvation"/>
    <property type="evidence" value="ECO:0007669"/>
    <property type="project" value="TreeGrafter"/>
</dbReference>
<dbReference type="InterPro" id="IPR004083">
    <property type="entry name" value="Raptor"/>
</dbReference>
<feature type="region of interest" description="Disordered" evidence="3">
    <location>
        <begin position="1021"/>
        <end position="1049"/>
    </location>
</feature>
<evidence type="ECO:0000313" key="6">
    <source>
        <dbReference type="Proteomes" id="UP001152747"/>
    </source>
</evidence>
<organism evidence="5 6">
    <name type="scientific">Caenorhabditis angaria</name>
    <dbReference type="NCBI Taxonomy" id="860376"/>
    <lineage>
        <taxon>Eukaryota</taxon>
        <taxon>Metazoa</taxon>
        <taxon>Ecdysozoa</taxon>
        <taxon>Nematoda</taxon>
        <taxon>Chromadorea</taxon>
        <taxon>Rhabditida</taxon>
        <taxon>Rhabditina</taxon>
        <taxon>Rhabditomorpha</taxon>
        <taxon>Rhabditoidea</taxon>
        <taxon>Rhabditidae</taxon>
        <taxon>Peloderinae</taxon>
        <taxon>Caenorhabditis</taxon>
    </lineage>
</organism>